<name>A0AAD9IVG4_9ANNE</name>
<accession>A0AAD9IVG4</accession>
<dbReference type="EMBL" id="JAODUP010001056">
    <property type="protein sequence ID" value="KAK2141691.1"/>
    <property type="molecule type" value="Genomic_DNA"/>
</dbReference>
<evidence type="ECO:0008006" key="4">
    <source>
        <dbReference type="Google" id="ProtNLM"/>
    </source>
</evidence>
<dbReference type="AlphaFoldDB" id="A0AAD9IVG4"/>
<dbReference type="InterPro" id="IPR051177">
    <property type="entry name" value="CIK-Related_Protein"/>
</dbReference>
<feature type="region of interest" description="Disordered" evidence="1">
    <location>
        <begin position="480"/>
        <end position="607"/>
    </location>
</feature>
<feature type="compositionally biased region" description="Acidic residues" evidence="1">
    <location>
        <begin position="521"/>
        <end position="531"/>
    </location>
</feature>
<dbReference type="SUPFAM" id="SSF48371">
    <property type="entry name" value="ARM repeat"/>
    <property type="match status" value="1"/>
</dbReference>
<dbReference type="Proteomes" id="UP001208570">
    <property type="component" value="Unassembled WGS sequence"/>
</dbReference>
<comment type="caution">
    <text evidence="2">The sequence shown here is derived from an EMBL/GenBank/DDBJ whole genome shotgun (WGS) entry which is preliminary data.</text>
</comment>
<dbReference type="InterPro" id="IPR016024">
    <property type="entry name" value="ARM-type_fold"/>
</dbReference>
<feature type="compositionally biased region" description="Polar residues" evidence="1">
    <location>
        <begin position="685"/>
        <end position="695"/>
    </location>
</feature>
<dbReference type="InterPro" id="IPR011009">
    <property type="entry name" value="Kinase-like_dom_sf"/>
</dbReference>
<sequence length="796" mass="90080">MGNESSLVRDCKLEKEIPVQTPKGWRLYQSRRRDGSHVSVFVYEPQKTNIQYIENAAKYLKVLRHPSILKFDGMEKTSDGVWLATEQVAPLENKLDEMSSAEIVAGIYSILEGLGGLCHNNLCMSSVFVAEDGVWKLGGVEYLCRFDQASAAYLARCRNVRDKDSFAPEEKMLLEYVTDIGDLTKSFEIRIQEECLDADPNRRPRLNTLLQDQLFKNDFLQIVNFLKNITLKSEAEKRDFFWDIVKKLYAIPQDVLATRLVHPLLSRFVLLDDTACSQLLPHLLTPYKGDHRPVYTEGSINPLLSEKLFRKHVIPELFKIFHVRDIHIRSVLLCHFSRYVHYFDKDVLSRNILPQILLGIRDVNDELVHLSLLAVARLVPVLGGDTVVGPHRLKLFVEATPKFGDKQHMFMNHINNGVLVEPNGVLHSDKSCPTHILNSASDLVNKALYEKKQNGQNHRWHQRNAKAYRDESSIEVELDTGQNGLHGANNVTARPPSDWSEWDETTANHSQDEPKDIVEGGWDDNSEVNEESDVKISLDKASMDSGEALAEPVTKNHGDKSARCDKNSRGVLRLNSPKRPTSPPAHPKINSSPAVIKKEQPSHPNPEVFYEDYHHRKKTANEDVKVWPEGGGEDNQWNSNDWQDIETVTSDAFVEDTEEHSIQELRTEQSDRTDTRSSRKLPAVENSTTLTSSRTLPKTADTDITSLDIKTLPVKASKEPEIDFFADMQPNIKVEGNNLWGVLKDNKTEGIQHRDAVHDGVEATNHKTMSFAAAEVTENEVGEAWADEDVDWGSDV</sequence>
<keyword evidence="3" id="KW-1185">Reference proteome</keyword>
<protein>
    <recommendedName>
        <fullName evidence="4">Protein kinase domain-containing protein</fullName>
    </recommendedName>
</protein>
<dbReference type="PANTHER" id="PTHR12984">
    <property type="entry name" value="SCY1-RELATED S/T PROTEIN KINASE-LIKE"/>
    <property type="match status" value="1"/>
</dbReference>
<dbReference type="Gene3D" id="1.10.510.10">
    <property type="entry name" value="Transferase(Phosphotransferase) domain 1"/>
    <property type="match status" value="1"/>
</dbReference>
<dbReference type="Gene3D" id="1.25.10.10">
    <property type="entry name" value="Leucine-rich Repeat Variant"/>
    <property type="match status" value="1"/>
</dbReference>
<dbReference type="PANTHER" id="PTHR12984:SF15">
    <property type="entry name" value="PROTEIN-ASSOCIATING WITH THE CARBOXYL-TERMINAL DOMAIN OF EZRIN"/>
    <property type="match status" value="1"/>
</dbReference>
<feature type="compositionally biased region" description="Basic and acidic residues" evidence="1">
    <location>
        <begin position="659"/>
        <end position="677"/>
    </location>
</feature>
<gene>
    <name evidence="2" type="ORF">LSH36_1056g00019</name>
</gene>
<evidence type="ECO:0000313" key="3">
    <source>
        <dbReference type="Proteomes" id="UP001208570"/>
    </source>
</evidence>
<reference evidence="2" key="1">
    <citation type="journal article" date="2023" name="Mol. Biol. Evol.">
        <title>Third-Generation Sequencing Reveals the Adaptive Role of the Epigenome in Three Deep-Sea Polychaetes.</title>
        <authorList>
            <person name="Perez M."/>
            <person name="Aroh O."/>
            <person name="Sun Y."/>
            <person name="Lan Y."/>
            <person name="Juniper S.K."/>
            <person name="Young C.R."/>
            <person name="Angers B."/>
            <person name="Qian P.Y."/>
        </authorList>
    </citation>
    <scope>NUCLEOTIDE SEQUENCE</scope>
    <source>
        <strain evidence="2">P08H-3</strain>
    </source>
</reference>
<dbReference type="SUPFAM" id="SSF56112">
    <property type="entry name" value="Protein kinase-like (PK-like)"/>
    <property type="match status" value="1"/>
</dbReference>
<dbReference type="InterPro" id="IPR011989">
    <property type="entry name" value="ARM-like"/>
</dbReference>
<evidence type="ECO:0000256" key="1">
    <source>
        <dbReference type="SAM" id="MobiDB-lite"/>
    </source>
</evidence>
<dbReference type="Gene3D" id="3.30.200.20">
    <property type="entry name" value="Phosphorylase Kinase, domain 1"/>
    <property type="match status" value="1"/>
</dbReference>
<proteinExistence type="predicted"/>
<evidence type="ECO:0000313" key="2">
    <source>
        <dbReference type="EMBL" id="KAK2141691.1"/>
    </source>
</evidence>
<organism evidence="2 3">
    <name type="scientific">Paralvinella palmiformis</name>
    <dbReference type="NCBI Taxonomy" id="53620"/>
    <lineage>
        <taxon>Eukaryota</taxon>
        <taxon>Metazoa</taxon>
        <taxon>Spiralia</taxon>
        <taxon>Lophotrochozoa</taxon>
        <taxon>Annelida</taxon>
        <taxon>Polychaeta</taxon>
        <taxon>Sedentaria</taxon>
        <taxon>Canalipalpata</taxon>
        <taxon>Terebellida</taxon>
        <taxon>Terebelliformia</taxon>
        <taxon>Alvinellidae</taxon>
        <taxon>Paralvinella</taxon>
    </lineage>
</organism>
<feature type="compositionally biased region" description="Basic and acidic residues" evidence="1">
    <location>
        <begin position="532"/>
        <end position="542"/>
    </location>
</feature>
<feature type="region of interest" description="Disordered" evidence="1">
    <location>
        <begin position="655"/>
        <end position="695"/>
    </location>
</feature>
<feature type="compositionally biased region" description="Basic and acidic residues" evidence="1">
    <location>
        <begin position="554"/>
        <end position="568"/>
    </location>
</feature>